<dbReference type="InterPro" id="IPR050678">
    <property type="entry name" value="DNA_Partitioning_ATPase"/>
</dbReference>
<keyword evidence="2" id="KW-1185">Reference proteome</keyword>
<dbReference type="CDD" id="cd02042">
    <property type="entry name" value="ParAB_family"/>
    <property type="match status" value="1"/>
</dbReference>
<accession>A5FU94</accession>
<dbReference type="PANTHER" id="PTHR13696:SF96">
    <property type="entry name" value="COBQ_COBB_MIND_PARA NUCLEOTIDE BINDING DOMAIN-CONTAINING PROTEIN"/>
    <property type="match status" value="1"/>
</dbReference>
<dbReference type="InterPro" id="IPR027417">
    <property type="entry name" value="P-loop_NTPase"/>
</dbReference>
<evidence type="ECO:0000313" key="2">
    <source>
        <dbReference type="Proteomes" id="UP000000245"/>
    </source>
</evidence>
<dbReference type="KEGG" id="acr:Acry_3579"/>
<geneLocation type="plasmid" evidence="1 2">
    <name>pACRY04</name>
</geneLocation>
<dbReference type="Gene3D" id="3.40.50.300">
    <property type="entry name" value="P-loop containing nucleotide triphosphate hydrolases"/>
    <property type="match status" value="1"/>
</dbReference>
<dbReference type="InterPro" id="IPR009744">
    <property type="entry name" value="VirC1"/>
</dbReference>
<dbReference type="SUPFAM" id="SSF52540">
    <property type="entry name" value="P-loop containing nucleoside triphosphate hydrolases"/>
    <property type="match status" value="1"/>
</dbReference>
<keyword evidence="1" id="KW-0614">Plasmid</keyword>
<sequence length="227" mass="24396">MPTVVFASPKGGAGKSTSAVILATELAAAGAEITIIDADPNKPVARWSRLPGKPASLRVIDDVSEKTIIRVIDTEAERAAFVIVDLEGTASRMVPYAMSRADLVLIPTRGSVLDAVEAVAAIREVKQQEEAFRLHIPAAVLFTNTSAAIRPRTLSAIETEFAENGVNVLKTRLHEREAYRALFSFGGTLEALDPANVRNIPAAIENAQAFAREVVDLLRQNREEVAA</sequence>
<dbReference type="Pfam" id="PF07015">
    <property type="entry name" value="VirC1"/>
    <property type="match status" value="1"/>
</dbReference>
<evidence type="ECO:0000313" key="1">
    <source>
        <dbReference type="EMBL" id="ABQ29176.1"/>
    </source>
</evidence>
<dbReference type="AlphaFoldDB" id="A5FU94"/>
<organism evidence="1 2">
    <name type="scientific">Acidiphilium cryptum (strain JF-5)</name>
    <dbReference type="NCBI Taxonomy" id="349163"/>
    <lineage>
        <taxon>Bacteria</taxon>
        <taxon>Pseudomonadati</taxon>
        <taxon>Pseudomonadota</taxon>
        <taxon>Alphaproteobacteria</taxon>
        <taxon>Acetobacterales</taxon>
        <taxon>Acidocellaceae</taxon>
        <taxon>Acidiphilium</taxon>
    </lineage>
</organism>
<gene>
    <name evidence="1" type="ordered locus">Acry_3579</name>
</gene>
<reference evidence="1 2" key="1">
    <citation type="submission" date="2007-05" db="EMBL/GenBank/DDBJ databases">
        <title>Complete sequence of plasmid4 pACRY04 of Acidiphilium cryptum JF-5.</title>
        <authorList>
            <consortium name="US DOE Joint Genome Institute"/>
            <person name="Copeland A."/>
            <person name="Lucas S."/>
            <person name="Lapidus A."/>
            <person name="Barry K."/>
            <person name="Detter J.C."/>
            <person name="Glavina del Rio T."/>
            <person name="Hammon N."/>
            <person name="Israni S."/>
            <person name="Dalin E."/>
            <person name="Tice H."/>
            <person name="Pitluck S."/>
            <person name="Sims D."/>
            <person name="Brettin T."/>
            <person name="Bruce D."/>
            <person name="Han C."/>
            <person name="Schmutz J."/>
            <person name="Larimer F."/>
            <person name="Land M."/>
            <person name="Hauser L."/>
            <person name="Kyrpides N."/>
            <person name="Kim E."/>
            <person name="Magnuson T."/>
            <person name="Richardson P."/>
        </authorList>
    </citation>
    <scope>NUCLEOTIDE SEQUENCE [LARGE SCALE GENOMIC DNA]</scope>
    <source>
        <strain evidence="1 2">JF-5</strain>
        <plasmid evidence="2">Plasmid pACRY04</plasmid>
    </source>
</reference>
<name>A5FU94_ACICJ</name>
<dbReference type="eggNOG" id="COG1192">
    <property type="taxonomic scope" value="Bacteria"/>
</dbReference>
<dbReference type="EMBL" id="CP000692">
    <property type="protein sequence ID" value="ABQ29176.1"/>
    <property type="molecule type" value="Genomic_DNA"/>
</dbReference>
<proteinExistence type="predicted"/>
<dbReference type="PANTHER" id="PTHR13696">
    <property type="entry name" value="P-LOOP CONTAINING NUCLEOSIDE TRIPHOSPHATE HYDROLASE"/>
    <property type="match status" value="1"/>
</dbReference>
<dbReference type="PIRSF" id="PIRSF009320">
    <property type="entry name" value="Nuc_binding_HP_1000"/>
    <property type="match status" value="1"/>
</dbReference>
<protein>
    <submittedName>
        <fullName evidence="1">ATPase involved in chromosome partitioning-like protein</fullName>
    </submittedName>
</protein>
<dbReference type="HOGENOM" id="CLU_037612_5_5_5"/>
<dbReference type="RefSeq" id="WP_011930841.1">
    <property type="nucleotide sequence ID" value="NC_009470.1"/>
</dbReference>
<dbReference type="Proteomes" id="UP000000245">
    <property type="component" value="Plasmid pACRY04"/>
</dbReference>